<dbReference type="PROSITE" id="PS50995">
    <property type="entry name" value="HTH_MARR_2"/>
    <property type="match status" value="1"/>
</dbReference>
<dbReference type="SMART" id="SM00347">
    <property type="entry name" value="HTH_MARR"/>
    <property type="match status" value="1"/>
</dbReference>
<dbReference type="OrthoDB" id="8594189at2"/>
<dbReference type="InterPro" id="IPR000835">
    <property type="entry name" value="HTH_MarR-typ"/>
</dbReference>
<evidence type="ECO:0000259" key="1">
    <source>
        <dbReference type="PROSITE" id="PS50995"/>
    </source>
</evidence>
<evidence type="ECO:0000313" key="3">
    <source>
        <dbReference type="Proteomes" id="UP000295367"/>
    </source>
</evidence>
<dbReference type="PANTHER" id="PTHR33164:SF43">
    <property type="entry name" value="HTH-TYPE TRANSCRIPTIONAL REPRESSOR YETL"/>
    <property type="match status" value="1"/>
</dbReference>
<dbReference type="PRINTS" id="PR00598">
    <property type="entry name" value="HTHMARR"/>
</dbReference>
<dbReference type="SUPFAM" id="SSF46785">
    <property type="entry name" value="Winged helix' DNA-binding domain"/>
    <property type="match status" value="1"/>
</dbReference>
<dbReference type="EMBL" id="SMCO01000003">
    <property type="protein sequence ID" value="TCV89029.1"/>
    <property type="molecule type" value="Genomic_DNA"/>
</dbReference>
<proteinExistence type="predicted"/>
<sequence>MVNNTLEKSEFETLSHFRYQLRRFLRVSEEIAQTADITHLQYLLLLHLKGFQGREWATVSELAERLQSQHHGAVSLISRCEKLGLVKRKQSKADRREVEVHLTPKGDEIVAKLARMHKDELLKLQGIFQVPGFAK</sequence>
<reference evidence="2 3" key="1">
    <citation type="submission" date="2019-03" db="EMBL/GenBank/DDBJ databases">
        <title>Genomic Encyclopedia of Type Strains, Phase IV (KMG-IV): sequencing the most valuable type-strain genomes for metagenomic binning, comparative biology and taxonomic classification.</title>
        <authorList>
            <person name="Goeker M."/>
        </authorList>
    </citation>
    <scope>NUCLEOTIDE SEQUENCE [LARGE SCALE GENOMIC DNA]</scope>
    <source>
        <strain evidence="2 3">DSM 100309</strain>
    </source>
</reference>
<protein>
    <submittedName>
        <fullName evidence="2">MarR family transcriptional regulator</fullName>
    </submittedName>
</protein>
<dbReference type="Proteomes" id="UP000295367">
    <property type="component" value="Unassembled WGS sequence"/>
</dbReference>
<name>A0A4V2W2R2_9PROT</name>
<dbReference type="GO" id="GO:0003700">
    <property type="term" value="F:DNA-binding transcription factor activity"/>
    <property type="evidence" value="ECO:0007669"/>
    <property type="project" value="InterPro"/>
</dbReference>
<dbReference type="Gene3D" id="1.10.10.10">
    <property type="entry name" value="Winged helix-like DNA-binding domain superfamily/Winged helix DNA-binding domain"/>
    <property type="match status" value="1"/>
</dbReference>
<comment type="caution">
    <text evidence="2">The sequence shown here is derived from an EMBL/GenBank/DDBJ whole genome shotgun (WGS) entry which is preliminary data.</text>
</comment>
<dbReference type="AlphaFoldDB" id="A0A4V2W2R2"/>
<dbReference type="GO" id="GO:0006950">
    <property type="term" value="P:response to stress"/>
    <property type="evidence" value="ECO:0007669"/>
    <property type="project" value="TreeGrafter"/>
</dbReference>
<dbReference type="RefSeq" id="WP_124945942.1">
    <property type="nucleotide sequence ID" value="NZ_BHVT01000020.1"/>
</dbReference>
<dbReference type="InterPro" id="IPR036388">
    <property type="entry name" value="WH-like_DNA-bd_sf"/>
</dbReference>
<evidence type="ECO:0000313" key="2">
    <source>
        <dbReference type="EMBL" id="TCV89029.1"/>
    </source>
</evidence>
<dbReference type="PANTHER" id="PTHR33164">
    <property type="entry name" value="TRANSCRIPTIONAL REGULATOR, MARR FAMILY"/>
    <property type="match status" value="1"/>
</dbReference>
<feature type="domain" description="HTH marR-type" evidence="1">
    <location>
        <begin position="7"/>
        <end position="135"/>
    </location>
</feature>
<dbReference type="InterPro" id="IPR039422">
    <property type="entry name" value="MarR/SlyA-like"/>
</dbReference>
<accession>A0A4V2W2R2</accession>
<organism evidence="2 3">
    <name type="scientific">Sulfurirhabdus autotrophica</name>
    <dbReference type="NCBI Taxonomy" id="1706046"/>
    <lineage>
        <taxon>Bacteria</taxon>
        <taxon>Pseudomonadati</taxon>
        <taxon>Pseudomonadota</taxon>
        <taxon>Betaproteobacteria</taxon>
        <taxon>Nitrosomonadales</taxon>
        <taxon>Sulfuricellaceae</taxon>
        <taxon>Sulfurirhabdus</taxon>
    </lineage>
</organism>
<gene>
    <name evidence="2" type="ORF">EDC63_103101</name>
</gene>
<dbReference type="InterPro" id="IPR036390">
    <property type="entry name" value="WH_DNA-bd_sf"/>
</dbReference>
<keyword evidence="3" id="KW-1185">Reference proteome</keyword>
<dbReference type="Pfam" id="PF12802">
    <property type="entry name" value="MarR_2"/>
    <property type="match status" value="1"/>
</dbReference>